<evidence type="ECO:0000313" key="1">
    <source>
        <dbReference type="EMBL" id="GMN73209.1"/>
    </source>
</evidence>
<organism evidence="1 2">
    <name type="scientific">Ficus carica</name>
    <name type="common">Common fig</name>
    <dbReference type="NCBI Taxonomy" id="3494"/>
    <lineage>
        <taxon>Eukaryota</taxon>
        <taxon>Viridiplantae</taxon>
        <taxon>Streptophyta</taxon>
        <taxon>Embryophyta</taxon>
        <taxon>Tracheophyta</taxon>
        <taxon>Spermatophyta</taxon>
        <taxon>Magnoliopsida</taxon>
        <taxon>eudicotyledons</taxon>
        <taxon>Gunneridae</taxon>
        <taxon>Pentapetalae</taxon>
        <taxon>rosids</taxon>
        <taxon>fabids</taxon>
        <taxon>Rosales</taxon>
        <taxon>Moraceae</taxon>
        <taxon>Ficeae</taxon>
        <taxon>Ficus</taxon>
    </lineage>
</organism>
<gene>
    <name evidence="1" type="ORF">TIFTF001_056065</name>
</gene>
<dbReference type="EMBL" id="BTGU01019601">
    <property type="protein sequence ID" value="GMN73209.1"/>
    <property type="molecule type" value="Genomic_DNA"/>
</dbReference>
<evidence type="ECO:0000313" key="2">
    <source>
        <dbReference type="Proteomes" id="UP001187192"/>
    </source>
</evidence>
<protein>
    <submittedName>
        <fullName evidence="1">Uncharacterized protein</fullName>
    </submittedName>
</protein>
<name>A0AA88EE75_FICCA</name>
<keyword evidence="2" id="KW-1185">Reference proteome</keyword>
<accession>A0AA88EE75</accession>
<proteinExistence type="predicted"/>
<sequence>MRCMWASGYTSGREIWGRGLRDIYTWPTTQIAVGAALDRNCDQVQPAVSAKTERAQRVGQVAGLCARHVVGSSPVRGMRACVDQVARQGDAT</sequence>
<dbReference type="Proteomes" id="UP001187192">
    <property type="component" value="Unassembled WGS sequence"/>
</dbReference>
<reference evidence="1" key="1">
    <citation type="submission" date="2023-07" db="EMBL/GenBank/DDBJ databases">
        <title>draft genome sequence of fig (Ficus carica).</title>
        <authorList>
            <person name="Takahashi T."/>
            <person name="Nishimura K."/>
        </authorList>
    </citation>
    <scope>NUCLEOTIDE SEQUENCE</scope>
</reference>
<comment type="caution">
    <text evidence="1">The sequence shown here is derived from an EMBL/GenBank/DDBJ whole genome shotgun (WGS) entry which is preliminary data.</text>
</comment>
<dbReference type="AlphaFoldDB" id="A0AA88EE75"/>